<dbReference type="Pfam" id="PF05860">
    <property type="entry name" value="TPS"/>
    <property type="match status" value="1"/>
</dbReference>
<dbReference type="NCBIfam" id="TIGR01901">
    <property type="entry name" value="adhes_NPXG"/>
    <property type="match status" value="1"/>
</dbReference>
<dbReference type="InterPro" id="IPR011050">
    <property type="entry name" value="Pectin_lyase_fold/virulence"/>
</dbReference>
<evidence type="ECO:0000256" key="1">
    <source>
        <dbReference type="SAM" id="SignalP"/>
    </source>
</evidence>
<comment type="caution">
    <text evidence="3">The sequence shown here is derived from an EMBL/GenBank/DDBJ whole genome shotgun (WGS) entry which is preliminary data.</text>
</comment>
<dbReference type="Gene3D" id="2.160.20.10">
    <property type="entry name" value="Single-stranded right-handed beta-helix, Pectin lyase-like"/>
    <property type="match status" value="3"/>
</dbReference>
<accession>A0ABT6CK95</accession>
<name>A0ABT6CK95_9SPHN</name>
<organism evidence="3 4">
    <name type="scientific">Novosphingobium cyanobacteriorum</name>
    <dbReference type="NCBI Taxonomy" id="3024215"/>
    <lineage>
        <taxon>Bacteria</taxon>
        <taxon>Pseudomonadati</taxon>
        <taxon>Pseudomonadota</taxon>
        <taxon>Alphaproteobacteria</taxon>
        <taxon>Sphingomonadales</taxon>
        <taxon>Sphingomonadaceae</taxon>
        <taxon>Novosphingobium</taxon>
    </lineage>
</organism>
<reference evidence="3 4" key="1">
    <citation type="submission" date="2023-03" db="EMBL/GenBank/DDBJ databases">
        <title>Novosphingobium cyanobacteriorum sp. nov., isolated from a eutrophic reservoir during the Microcystis bloom period.</title>
        <authorList>
            <person name="Kang M."/>
            <person name="Le V."/>
            <person name="Ko S.-R."/>
            <person name="Lee S.-A."/>
            <person name="Ahn C.-Y."/>
        </authorList>
    </citation>
    <scope>NUCLEOTIDE SEQUENCE [LARGE SCALE GENOMIC DNA]</scope>
    <source>
        <strain evidence="3 4">HBC54</strain>
    </source>
</reference>
<feature type="chain" id="PRO_5046626575" evidence="1">
    <location>
        <begin position="23"/>
        <end position="1120"/>
    </location>
</feature>
<dbReference type="SMART" id="SM00912">
    <property type="entry name" value="Haemagg_act"/>
    <property type="match status" value="1"/>
</dbReference>
<dbReference type="Proteomes" id="UP001222770">
    <property type="component" value="Unassembled WGS sequence"/>
</dbReference>
<dbReference type="InterPro" id="IPR008638">
    <property type="entry name" value="FhaB/CdiA-like_TPS"/>
</dbReference>
<keyword evidence="4" id="KW-1185">Reference proteome</keyword>
<dbReference type="InterPro" id="IPR012334">
    <property type="entry name" value="Pectin_lyas_fold"/>
</dbReference>
<evidence type="ECO:0000313" key="3">
    <source>
        <dbReference type="EMBL" id="MDF8334349.1"/>
    </source>
</evidence>
<protein>
    <submittedName>
        <fullName evidence="3">Filamentous hemagglutinin N-terminal domain-containing protein</fullName>
    </submittedName>
</protein>
<dbReference type="SUPFAM" id="SSF51126">
    <property type="entry name" value="Pectin lyase-like"/>
    <property type="match status" value="3"/>
</dbReference>
<evidence type="ECO:0000259" key="2">
    <source>
        <dbReference type="SMART" id="SM00912"/>
    </source>
</evidence>
<sequence length="1120" mass="109408">MQSLPARAALALVAFHALPVMAQTATVIVPDAAASALSTGTTALRTGRVTTIDGGTLSGGNLFHSFTSFNLAQGDTARWTTTLVDPARVTTVVNRVTGGDVSRIDGRIDSNALPNAAFFFINPAGVVLGPSARIDVPAAAHFSTAQSLKFADGSEFAIATPGGSRLSLASPQSFGFLGGQGNITILTRSQTSMPASLDLSAANVRIADARVSAPSLRIAAVGQGTAEVPLTGVPAQLSGHVTITDSRLTAGAGGLQIAGGTISTVFTTLAMRTTDAVPTANLTLKADRIALQASEVSTLSTGAAPSAAIRIDGRRVIIADGTMIRTRATRGGSAGSIAVDAASLLVDTAAITSSTARSGHAGAIDIGVSGNADLRNTEVSSTALTGSTGNAGAVTLRTGTMTVFGSAIASNVFDRTLGRAGLVSVTADALRLDGGTLIGSSTLGSGAGGSIAVTVKGGLRLYTQSAISADTQGGGAGGNVQVDAGTVTVDDALISADAYAQGNAGALSVIADSVTISNGGNISSDARGQGAGGAVGVNARRVTVDSAFISADSYDSGNGGTITLSAGKLVVENEGKVRSASFGAGSAGGIVVAAQSLLVNNTGSISSDSFDTGSSGTVAVEAERLTVANNSYITSDGVSAGGAGAVSVKAGQLLLMGSFVGAETYQDGASGEVAVVADSIVLDDGSIASRARPGSSGNAGTIRITAGSVSARNLGFITSETFGPGQAGDIVLTADRLLLQDDSFIASNSNGAGTAGSVSVTAGRASLASGAEITSSANDAGSGGDVSVTADLLTLANGQIGTSAARTSTGDAGDVSVNAGRLDIVHGAITSDGLGRGGAGTIAVNAGALAMDGGAISGFSAARARGSGSVLLTVDGALSMANGATITASSANAGTSGTVNVTADVLTATGEGTAITTSNTWPGVAGQPAGAAGAAGMIDLAARRITIADGAVLSSNSLSGPAGDIAVAMPRTGIFLLVGSKAPGVVTTSSGPGTGGRIIIRNPLALVSNGGSILAQGQLGGALLELGSRYFIQSADRANLIAVDGAIRIDANVYDVSAGTAPSSLDYLDASKVLLGQCASARATGETSRIGWRNTGPYAARPIRTRITLQGLPATQAPMC</sequence>
<feature type="domain" description="Filamentous haemagglutinin FhaB/tRNA nuclease CdiA-like TPS" evidence="2">
    <location>
        <begin position="34"/>
        <end position="151"/>
    </location>
</feature>
<dbReference type="EMBL" id="JAROCY010000013">
    <property type="protein sequence ID" value="MDF8334349.1"/>
    <property type="molecule type" value="Genomic_DNA"/>
</dbReference>
<proteinExistence type="predicted"/>
<dbReference type="RefSeq" id="WP_277278935.1">
    <property type="nucleotide sequence ID" value="NZ_JAROCY010000013.1"/>
</dbReference>
<keyword evidence="1" id="KW-0732">Signal</keyword>
<gene>
    <name evidence="3" type="ORF">POM99_14155</name>
</gene>
<feature type="signal peptide" evidence="1">
    <location>
        <begin position="1"/>
        <end position="22"/>
    </location>
</feature>
<evidence type="ECO:0000313" key="4">
    <source>
        <dbReference type="Proteomes" id="UP001222770"/>
    </source>
</evidence>